<keyword evidence="1" id="KW-0378">Hydrolase</keyword>
<dbReference type="PANTHER" id="PTHR48081">
    <property type="entry name" value="AB HYDROLASE SUPERFAMILY PROTEIN C4A8.06C"/>
    <property type="match status" value="1"/>
</dbReference>
<dbReference type="AlphaFoldDB" id="A0A1G6X9V7"/>
<dbReference type="InterPro" id="IPR029058">
    <property type="entry name" value="AB_hydrolase_fold"/>
</dbReference>
<reference evidence="3 4" key="1">
    <citation type="submission" date="2016-10" db="EMBL/GenBank/DDBJ databases">
        <authorList>
            <person name="de Groot N.N."/>
        </authorList>
    </citation>
    <scope>NUCLEOTIDE SEQUENCE [LARGE SCALE GENOMIC DNA]</scope>
    <source>
        <strain evidence="3 4">JCM 11308</strain>
    </source>
</reference>
<dbReference type="Proteomes" id="UP000199417">
    <property type="component" value="Unassembled WGS sequence"/>
</dbReference>
<feature type="domain" description="BD-FAE-like" evidence="2">
    <location>
        <begin position="18"/>
        <end position="207"/>
    </location>
</feature>
<organism evidence="3 4">
    <name type="scientific">Rhodococcus tukisamuensis</name>
    <dbReference type="NCBI Taxonomy" id="168276"/>
    <lineage>
        <taxon>Bacteria</taxon>
        <taxon>Bacillati</taxon>
        <taxon>Actinomycetota</taxon>
        <taxon>Actinomycetes</taxon>
        <taxon>Mycobacteriales</taxon>
        <taxon>Nocardiaceae</taxon>
        <taxon>Rhodococcus</taxon>
    </lineage>
</organism>
<dbReference type="GO" id="GO:0016787">
    <property type="term" value="F:hydrolase activity"/>
    <property type="evidence" value="ECO:0007669"/>
    <property type="project" value="UniProtKB-KW"/>
</dbReference>
<dbReference type="SUPFAM" id="SSF53474">
    <property type="entry name" value="alpha/beta-Hydrolases"/>
    <property type="match status" value="1"/>
</dbReference>
<evidence type="ECO:0000256" key="1">
    <source>
        <dbReference type="ARBA" id="ARBA00022801"/>
    </source>
</evidence>
<sequence>MPRQRVDYGPEPQQFGHLYLPSVPVTEPVPVVMLVHGGYWSADFHLNLATALAIELSRLGVASWNVEYRRVGAGGGWEQTSADIEAALAAVGGVLPGLSPIPLDLGNVRVVGHSAGAQLALWVAGQRDSQIRPERVVAQAGAMDLAARAAGRTAGAALAAFFGARYEDAPELYRDASPVYRVPIGVPAVCIHGAEDVQVPAAASRAYRDAAAAAGDTVAFWEVPGEGHNDFLSRGSRSWDLTLRALLDDDPWSAPPQ</sequence>
<gene>
    <name evidence="3" type="ORF">SAMN05444580_106112</name>
</gene>
<accession>A0A1G6X9V7</accession>
<keyword evidence="4" id="KW-1185">Reference proteome</keyword>
<dbReference type="EMBL" id="FNAB01000006">
    <property type="protein sequence ID" value="SDD74085.1"/>
    <property type="molecule type" value="Genomic_DNA"/>
</dbReference>
<evidence type="ECO:0000313" key="4">
    <source>
        <dbReference type="Proteomes" id="UP000199417"/>
    </source>
</evidence>
<dbReference type="Gene3D" id="3.40.50.1820">
    <property type="entry name" value="alpha/beta hydrolase"/>
    <property type="match status" value="1"/>
</dbReference>
<dbReference type="STRING" id="168276.SAMN05444580_106112"/>
<dbReference type="RefSeq" id="WP_072845871.1">
    <property type="nucleotide sequence ID" value="NZ_FNAB01000006.1"/>
</dbReference>
<dbReference type="InterPro" id="IPR049492">
    <property type="entry name" value="BD-FAE-like_dom"/>
</dbReference>
<proteinExistence type="predicted"/>
<protein>
    <submittedName>
        <fullName evidence="3">Prolyl oligopeptidase family protein</fullName>
    </submittedName>
</protein>
<dbReference type="Pfam" id="PF20434">
    <property type="entry name" value="BD-FAE"/>
    <property type="match status" value="1"/>
</dbReference>
<name>A0A1G6X9V7_9NOCA</name>
<dbReference type="PANTHER" id="PTHR48081:SF33">
    <property type="entry name" value="KYNURENINE FORMAMIDASE"/>
    <property type="match status" value="1"/>
</dbReference>
<evidence type="ECO:0000313" key="3">
    <source>
        <dbReference type="EMBL" id="SDD74085.1"/>
    </source>
</evidence>
<dbReference type="InterPro" id="IPR050300">
    <property type="entry name" value="GDXG_lipolytic_enzyme"/>
</dbReference>
<evidence type="ECO:0000259" key="2">
    <source>
        <dbReference type="Pfam" id="PF20434"/>
    </source>
</evidence>